<dbReference type="InterPro" id="IPR007267">
    <property type="entry name" value="GtrA_DPMS_TM"/>
</dbReference>
<evidence type="ECO:0000313" key="10">
    <source>
        <dbReference type="Proteomes" id="UP000619260"/>
    </source>
</evidence>
<feature type="transmembrane region" description="Helical" evidence="7">
    <location>
        <begin position="44"/>
        <end position="62"/>
    </location>
</feature>
<dbReference type="Proteomes" id="UP000619260">
    <property type="component" value="Unassembled WGS sequence"/>
</dbReference>
<name>A0A8J4DUA1_9ACTN</name>
<proteinExistence type="inferred from homology"/>
<comment type="similarity">
    <text evidence="2">Belongs to the GtrA family.</text>
</comment>
<keyword evidence="3 7" id="KW-0812">Transmembrane</keyword>
<feature type="compositionally biased region" description="Basic and acidic residues" evidence="6">
    <location>
        <begin position="172"/>
        <end position="193"/>
    </location>
</feature>
<evidence type="ECO:0000256" key="6">
    <source>
        <dbReference type="SAM" id="MobiDB-lite"/>
    </source>
</evidence>
<dbReference type="GO" id="GO:0000271">
    <property type="term" value="P:polysaccharide biosynthetic process"/>
    <property type="evidence" value="ECO:0007669"/>
    <property type="project" value="InterPro"/>
</dbReference>
<gene>
    <name evidence="9" type="ORF">Val02_79860</name>
</gene>
<comment type="subcellular location">
    <subcellularLocation>
        <location evidence="1">Membrane</location>
        <topology evidence="1">Multi-pass membrane protein</topology>
    </subcellularLocation>
</comment>
<evidence type="ECO:0000256" key="1">
    <source>
        <dbReference type="ARBA" id="ARBA00004141"/>
    </source>
</evidence>
<reference evidence="9" key="1">
    <citation type="submission" date="2021-01" db="EMBL/GenBank/DDBJ databases">
        <title>Whole genome shotgun sequence of Virgisporangium aliadipatigenens NBRC 105644.</title>
        <authorList>
            <person name="Komaki H."/>
            <person name="Tamura T."/>
        </authorList>
    </citation>
    <scope>NUCLEOTIDE SEQUENCE</scope>
    <source>
        <strain evidence="9">NBRC 105644</strain>
    </source>
</reference>
<evidence type="ECO:0000256" key="5">
    <source>
        <dbReference type="ARBA" id="ARBA00023136"/>
    </source>
</evidence>
<dbReference type="InterPro" id="IPR051401">
    <property type="entry name" value="GtrA_CellWall_Glycosyl"/>
</dbReference>
<sequence>MRLASITPQRLRSLAPEASAFALIGLANTLAYFVIVNLTVGIGAVKAQVIATLITTATSYLANRHWTYRSRPKSKKRREYSLFFAFNMAGLVIQSGVVAVGEYGFGLTLTENRLWFNFFTCIGVGLATLFRFWAYRTLVFRKHPSDHAAPTGAAEGLAEVLEEESEVGHLTGRLDDDLSRLERPARADSRADS</sequence>
<feature type="transmembrane region" description="Helical" evidence="7">
    <location>
        <begin position="115"/>
        <end position="134"/>
    </location>
</feature>
<evidence type="ECO:0000313" key="9">
    <source>
        <dbReference type="EMBL" id="GIJ51100.1"/>
    </source>
</evidence>
<dbReference type="Pfam" id="PF04138">
    <property type="entry name" value="GtrA_DPMS_TM"/>
    <property type="match status" value="1"/>
</dbReference>
<evidence type="ECO:0000256" key="4">
    <source>
        <dbReference type="ARBA" id="ARBA00022989"/>
    </source>
</evidence>
<dbReference type="EMBL" id="BOPF01000044">
    <property type="protein sequence ID" value="GIJ51100.1"/>
    <property type="molecule type" value="Genomic_DNA"/>
</dbReference>
<evidence type="ECO:0000256" key="3">
    <source>
        <dbReference type="ARBA" id="ARBA00022692"/>
    </source>
</evidence>
<keyword evidence="5 7" id="KW-0472">Membrane</keyword>
<dbReference type="PANTHER" id="PTHR38459">
    <property type="entry name" value="PROPHAGE BACTOPRENOL-LINKED GLUCOSE TRANSLOCASE HOMOLOG"/>
    <property type="match status" value="1"/>
</dbReference>
<feature type="domain" description="GtrA/DPMS transmembrane" evidence="8">
    <location>
        <begin position="21"/>
        <end position="140"/>
    </location>
</feature>
<feature type="region of interest" description="Disordered" evidence="6">
    <location>
        <begin position="168"/>
        <end position="193"/>
    </location>
</feature>
<feature type="transmembrane region" description="Helical" evidence="7">
    <location>
        <begin position="82"/>
        <end position="103"/>
    </location>
</feature>
<dbReference type="RefSeq" id="WP_203904513.1">
    <property type="nucleotide sequence ID" value="NZ_BOPF01000044.1"/>
</dbReference>
<comment type="caution">
    <text evidence="9">The sequence shown here is derived from an EMBL/GenBank/DDBJ whole genome shotgun (WGS) entry which is preliminary data.</text>
</comment>
<protein>
    <recommendedName>
        <fullName evidence="8">GtrA/DPMS transmembrane domain-containing protein</fullName>
    </recommendedName>
</protein>
<keyword evidence="4 7" id="KW-1133">Transmembrane helix</keyword>
<organism evidence="9 10">
    <name type="scientific">Virgisporangium aliadipatigenens</name>
    <dbReference type="NCBI Taxonomy" id="741659"/>
    <lineage>
        <taxon>Bacteria</taxon>
        <taxon>Bacillati</taxon>
        <taxon>Actinomycetota</taxon>
        <taxon>Actinomycetes</taxon>
        <taxon>Micromonosporales</taxon>
        <taxon>Micromonosporaceae</taxon>
        <taxon>Virgisporangium</taxon>
    </lineage>
</organism>
<evidence type="ECO:0000259" key="8">
    <source>
        <dbReference type="Pfam" id="PF04138"/>
    </source>
</evidence>
<feature type="transmembrane region" description="Helical" evidence="7">
    <location>
        <begin position="20"/>
        <end position="38"/>
    </location>
</feature>
<dbReference type="AlphaFoldDB" id="A0A8J4DUA1"/>
<dbReference type="GO" id="GO:0005886">
    <property type="term" value="C:plasma membrane"/>
    <property type="evidence" value="ECO:0007669"/>
    <property type="project" value="TreeGrafter"/>
</dbReference>
<evidence type="ECO:0000256" key="7">
    <source>
        <dbReference type="SAM" id="Phobius"/>
    </source>
</evidence>
<keyword evidence="10" id="KW-1185">Reference proteome</keyword>
<evidence type="ECO:0000256" key="2">
    <source>
        <dbReference type="ARBA" id="ARBA00009399"/>
    </source>
</evidence>
<accession>A0A8J4DUA1</accession>
<dbReference type="PANTHER" id="PTHR38459:SF1">
    <property type="entry name" value="PROPHAGE BACTOPRENOL-LINKED GLUCOSE TRANSLOCASE HOMOLOG"/>
    <property type="match status" value="1"/>
</dbReference>